<reference evidence="1" key="1">
    <citation type="submission" date="2020-11" db="EMBL/GenBank/DDBJ databases">
        <authorList>
            <person name="Tran Van P."/>
        </authorList>
    </citation>
    <scope>NUCLEOTIDE SEQUENCE</scope>
</reference>
<gene>
    <name evidence="1" type="ORF">TSIB3V08_LOCUS2957</name>
</gene>
<accession>A0A7R9ARS5</accession>
<dbReference type="EMBL" id="OC000949">
    <property type="protein sequence ID" value="CAD7258736.1"/>
    <property type="molecule type" value="Genomic_DNA"/>
</dbReference>
<proteinExistence type="predicted"/>
<sequence>MNAVTGRTRSCRARHDVLRNLEVLGSLPDSGMRRGEEDVPAERCFWCLCLPLGGRYQAPPPPSPSAVMHVFYHEDRGKCCKKLLRFNDYPNKMTFRANVMLQVEFEQPNIFTSCDVAVTSTDWLFALPEFTWRENGTPFKDNQPQYTRLGSNPNLHVIGGLVYYQNDALYLSDTERSQEEEFILQSISTVENP</sequence>
<dbReference type="AlphaFoldDB" id="A0A7R9ARS5"/>
<organism evidence="1">
    <name type="scientific">Timema shepardi</name>
    <name type="common">Walking stick</name>
    <dbReference type="NCBI Taxonomy" id="629360"/>
    <lineage>
        <taxon>Eukaryota</taxon>
        <taxon>Metazoa</taxon>
        <taxon>Ecdysozoa</taxon>
        <taxon>Arthropoda</taxon>
        <taxon>Hexapoda</taxon>
        <taxon>Insecta</taxon>
        <taxon>Pterygota</taxon>
        <taxon>Neoptera</taxon>
        <taxon>Polyneoptera</taxon>
        <taxon>Phasmatodea</taxon>
        <taxon>Timematodea</taxon>
        <taxon>Timematoidea</taxon>
        <taxon>Timematidae</taxon>
        <taxon>Timema</taxon>
    </lineage>
</organism>
<name>A0A7R9ARS5_TIMSH</name>
<protein>
    <submittedName>
        <fullName evidence="1">Uncharacterized protein</fullName>
    </submittedName>
</protein>
<evidence type="ECO:0000313" key="1">
    <source>
        <dbReference type="EMBL" id="CAD7258736.1"/>
    </source>
</evidence>